<name>A0AAN9TQ77_9HEMI</name>
<dbReference type="EMBL" id="JBBCAQ010000010">
    <property type="protein sequence ID" value="KAK7601872.1"/>
    <property type="molecule type" value="Genomic_DNA"/>
</dbReference>
<dbReference type="GO" id="GO:1990130">
    <property type="term" value="C:GATOR1 complex"/>
    <property type="evidence" value="ECO:0007669"/>
    <property type="project" value="TreeGrafter"/>
</dbReference>
<sequence>MLRPSRFYEGCGRDGPIRCIFLCEFHPTAGPKIVCQVPEDYMSKDDFESVSVYIIPKAQLFKNVITITVFGFKILGFPTRIDDKVYARNAYCFNLCFVFDAWARSVHYENIVKKLTDFLMSLEITCRFISQLANNKSNGTQLVTMLNQVMNDLNTHKYCVLSGPKVITHLKVVQIRPDPPPISDCEVPVLLDSKESFHSDRWDLTTMQILPYINGVNHVKKISAMAGVNNNLVKSCLQNLVYYGVVCMIPIFLYSSMYAVTPKLRKLAVDKKLQEECILALTRTGKESAQIRDIFCMYSNMKSGVTMKDLCIRFNPLQLNIDERSLVEFGILEGFIRRIHEYPVNLETSMMNDVPYSQYLTGEYSTDSICCMNEISLKQLHDSIESYPNIVFICK</sequence>
<comment type="similarity">
    <text evidence="1">Belongs to the NPR2 family.</text>
</comment>
<dbReference type="GO" id="GO:0034198">
    <property type="term" value="P:cellular response to amino acid starvation"/>
    <property type="evidence" value="ECO:0007669"/>
    <property type="project" value="TreeGrafter"/>
</dbReference>
<keyword evidence="2" id="KW-0812">Transmembrane</keyword>
<keyword evidence="2" id="KW-1133">Transmembrane helix</keyword>
<keyword evidence="2" id="KW-0472">Membrane</keyword>
<dbReference type="GO" id="GO:0010508">
    <property type="term" value="P:positive regulation of autophagy"/>
    <property type="evidence" value="ECO:0007669"/>
    <property type="project" value="TreeGrafter"/>
</dbReference>
<dbReference type="AlphaFoldDB" id="A0AAN9TQ77"/>
<evidence type="ECO:0000256" key="2">
    <source>
        <dbReference type="SAM" id="Phobius"/>
    </source>
</evidence>
<comment type="caution">
    <text evidence="3">The sequence shown here is derived from an EMBL/GenBank/DDBJ whole genome shotgun (WGS) entry which is preliminary data.</text>
</comment>
<dbReference type="GO" id="GO:0005096">
    <property type="term" value="F:GTPase activator activity"/>
    <property type="evidence" value="ECO:0007669"/>
    <property type="project" value="TreeGrafter"/>
</dbReference>
<evidence type="ECO:0008006" key="5">
    <source>
        <dbReference type="Google" id="ProtNLM"/>
    </source>
</evidence>
<evidence type="ECO:0000313" key="4">
    <source>
        <dbReference type="Proteomes" id="UP001367676"/>
    </source>
</evidence>
<gene>
    <name evidence="3" type="ORF">V9T40_009313</name>
</gene>
<evidence type="ECO:0000256" key="1">
    <source>
        <dbReference type="ARBA" id="ARBA00008433"/>
    </source>
</evidence>
<dbReference type="GO" id="GO:1904262">
    <property type="term" value="P:negative regulation of TORC1 signaling"/>
    <property type="evidence" value="ECO:0007669"/>
    <property type="project" value="TreeGrafter"/>
</dbReference>
<dbReference type="Pfam" id="PF06218">
    <property type="entry name" value="NPR2"/>
    <property type="match status" value="2"/>
</dbReference>
<reference evidence="3 4" key="1">
    <citation type="submission" date="2024-03" db="EMBL/GenBank/DDBJ databases">
        <title>Adaptation during the transition from Ophiocordyceps entomopathogen to insect associate is accompanied by gene loss and intensified selection.</title>
        <authorList>
            <person name="Ward C.M."/>
            <person name="Onetto C.A."/>
            <person name="Borneman A.R."/>
        </authorList>
    </citation>
    <scope>NUCLEOTIDE SEQUENCE [LARGE SCALE GENOMIC DNA]</scope>
    <source>
        <strain evidence="3">AWRI1</strain>
        <tissue evidence="3">Single Adult Female</tissue>
    </source>
</reference>
<organism evidence="3 4">
    <name type="scientific">Parthenolecanium corni</name>
    <dbReference type="NCBI Taxonomy" id="536013"/>
    <lineage>
        <taxon>Eukaryota</taxon>
        <taxon>Metazoa</taxon>
        <taxon>Ecdysozoa</taxon>
        <taxon>Arthropoda</taxon>
        <taxon>Hexapoda</taxon>
        <taxon>Insecta</taxon>
        <taxon>Pterygota</taxon>
        <taxon>Neoptera</taxon>
        <taxon>Paraneoptera</taxon>
        <taxon>Hemiptera</taxon>
        <taxon>Sternorrhyncha</taxon>
        <taxon>Coccoidea</taxon>
        <taxon>Coccidae</taxon>
        <taxon>Parthenolecanium</taxon>
    </lineage>
</organism>
<dbReference type="PANTHER" id="PTHR12991">
    <property type="entry name" value="NITROGEN PERMEASE REGULATOR 2/TUMOR SUPPRESSOR CANDIDATE 4"/>
    <property type="match status" value="1"/>
</dbReference>
<protein>
    <recommendedName>
        <fullName evidence="5">Nitrogen permease regulator 2-like protein</fullName>
    </recommendedName>
</protein>
<feature type="transmembrane region" description="Helical" evidence="2">
    <location>
        <begin position="240"/>
        <end position="261"/>
    </location>
</feature>
<dbReference type="Proteomes" id="UP001367676">
    <property type="component" value="Unassembled WGS sequence"/>
</dbReference>
<dbReference type="InterPro" id="IPR009348">
    <property type="entry name" value="NPR2-like"/>
</dbReference>
<dbReference type="PANTHER" id="PTHR12991:SF10">
    <property type="entry name" value="GATOR COMPLEX PROTEIN NPRL2"/>
    <property type="match status" value="1"/>
</dbReference>
<dbReference type="GO" id="GO:0005774">
    <property type="term" value="C:vacuolar membrane"/>
    <property type="evidence" value="ECO:0007669"/>
    <property type="project" value="TreeGrafter"/>
</dbReference>
<accession>A0AAN9TQ77</accession>
<proteinExistence type="inferred from homology"/>
<evidence type="ECO:0000313" key="3">
    <source>
        <dbReference type="EMBL" id="KAK7601872.1"/>
    </source>
</evidence>
<keyword evidence="4" id="KW-1185">Reference proteome</keyword>